<dbReference type="InterPro" id="IPR003439">
    <property type="entry name" value="ABC_transporter-like_ATP-bd"/>
</dbReference>
<evidence type="ECO:0000256" key="3">
    <source>
        <dbReference type="ARBA" id="ARBA00022840"/>
    </source>
</evidence>
<proteinExistence type="predicted"/>
<dbReference type="OrthoDB" id="9804819at2"/>
<evidence type="ECO:0000313" key="6">
    <source>
        <dbReference type="Proteomes" id="UP000283077"/>
    </source>
</evidence>
<name>A0A437R099_9GAMM</name>
<dbReference type="SMART" id="SM00382">
    <property type="entry name" value="AAA"/>
    <property type="match status" value="1"/>
</dbReference>
<dbReference type="PROSITE" id="PS50893">
    <property type="entry name" value="ABC_TRANSPORTER_2"/>
    <property type="match status" value="1"/>
</dbReference>
<dbReference type="GO" id="GO:0005524">
    <property type="term" value="F:ATP binding"/>
    <property type="evidence" value="ECO:0007669"/>
    <property type="project" value="UniProtKB-KW"/>
</dbReference>
<dbReference type="InterPro" id="IPR003593">
    <property type="entry name" value="AAA+_ATPase"/>
</dbReference>
<dbReference type="GO" id="GO:0016887">
    <property type="term" value="F:ATP hydrolysis activity"/>
    <property type="evidence" value="ECO:0007669"/>
    <property type="project" value="InterPro"/>
</dbReference>
<evidence type="ECO:0000256" key="1">
    <source>
        <dbReference type="ARBA" id="ARBA00022448"/>
    </source>
</evidence>
<evidence type="ECO:0000313" key="5">
    <source>
        <dbReference type="EMBL" id="RVU40192.1"/>
    </source>
</evidence>
<sequence length="282" mass="31725">MDALVRTFNQHKVLNGLTAHIKRGDVVALLGKNGAGKSTLLHTILGFGVPDGGEVKLWQTPSIALTQQQKQHIGFVPQQDELLEQLTGAEQLKLFSKFRTHWDQACCDRLVDSWKIPLNTRISKMSLGERQKLSIVLALCHQPELLILDEPVASLDPMARRQFLAELIDIAAEQQRAIIFSSHIVSDMERIANQVWLLKNGELAFQGPLDDLKESVVRLHFPQTLTEVPTELTLVRRQQLGNSTTLTVQDWQPGQLASLQASYPAIQVEYLSLEEIFLELNR</sequence>
<dbReference type="PANTHER" id="PTHR42939:SF1">
    <property type="entry name" value="ABC TRANSPORTER ATP-BINDING PROTEIN ALBC-RELATED"/>
    <property type="match status" value="1"/>
</dbReference>
<organism evidence="5 6">
    <name type="scientific">Rheinheimera riviphila</name>
    <dbReference type="NCBI Taxonomy" id="1834037"/>
    <lineage>
        <taxon>Bacteria</taxon>
        <taxon>Pseudomonadati</taxon>
        <taxon>Pseudomonadota</taxon>
        <taxon>Gammaproteobacteria</taxon>
        <taxon>Chromatiales</taxon>
        <taxon>Chromatiaceae</taxon>
        <taxon>Rheinheimera</taxon>
    </lineage>
</organism>
<dbReference type="PROSITE" id="PS00211">
    <property type="entry name" value="ABC_TRANSPORTER_1"/>
    <property type="match status" value="1"/>
</dbReference>
<dbReference type="PANTHER" id="PTHR42939">
    <property type="entry name" value="ABC TRANSPORTER ATP-BINDING PROTEIN ALBC-RELATED"/>
    <property type="match status" value="1"/>
</dbReference>
<dbReference type="AlphaFoldDB" id="A0A437R099"/>
<evidence type="ECO:0000259" key="4">
    <source>
        <dbReference type="PROSITE" id="PS50893"/>
    </source>
</evidence>
<gene>
    <name evidence="5" type="ORF">EOE67_07450</name>
</gene>
<dbReference type="CDD" id="cd03230">
    <property type="entry name" value="ABC_DR_subfamily_A"/>
    <property type="match status" value="1"/>
</dbReference>
<dbReference type="SUPFAM" id="SSF52540">
    <property type="entry name" value="P-loop containing nucleoside triphosphate hydrolases"/>
    <property type="match status" value="1"/>
</dbReference>
<dbReference type="EMBL" id="SACS01000006">
    <property type="protein sequence ID" value="RVU40192.1"/>
    <property type="molecule type" value="Genomic_DNA"/>
</dbReference>
<keyword evidence="1" id="KW-0813">Transport</keyword>
<keyword evidence="3 5" id="KW-0067">ATP-binding</keyword>
<dbReference type="Gene3D" id="3.40.50.300">
    <property type="entry name" value="P-loop containing nucleotide triphosphate hydrolases"/>
    <property type="match status" value="1"/>
</dbReference>
<dbReference type="Proteomes" id="UP000283077">
    <property type="component" value="Unassembled WGS sequence"/>
</dbReference>
<dbReference type="Pfam" id="PF00005">
    <property type="entry name" value="ABC_tran"/>
    <property type="match status" value="1"/>
</dbReference>
<dbReference type="InterPro" id="IPR027417">
    <property type="entry name" value="P-loop_NTPase"/>
</dbReference>
<feature type="domain" description="ABC transporter" evidence="4">
    <location>
        <begin position="5"/>
        <end position="225"/>
    </location>
</feature>
<keyword evidence="6" id="KW-1185">Reference proteome</keyword>
<reference evidence="5 6" key="1">
    <citation type="submission" date="2019-01" db="EMBL/GenBank/DDBJ databases">
        <authorList>
            <person name="Chen W.-M."/>
        </authorList>
    </citation>
    <scope>NUCLEOTIDE SEQUENCE [LARGE SCALE GENOMIC DNA]</scope>
    <source>
        <strain evidence="5 6">KYPC3</strain>
    </source>
</reference>
<accession>A0A437R099</accession>
<protein>
    <submittedName>
        <fullName evidence="5">ABC transporter ATP-binding protein</fullName>
    </submittedName>
</protein>
<keyword evidence="2" id="KW-0547">Nucleotide-binding</keyword>
<evidence type="ECO:0000256" key="2">
    <source>
        <dbReference type="ARBA" id="ARBA00022741"/>
    </source>
</evidence>
<dbReference type="InterPro" id="IPR051782">
    <property type="entry name" value="ABC_Transporter_VariousFunc"/>
</dbReference>
<dbReference type="InterPro" id="IPR017871">
    <property type="entry name" value="ABC_transporter-like_CS"/>
</dbReference>
<comment type="caution">
    <text evidence="5">The sequence shown here is derived from an EMBL/GenBank/DDBJ whole genome shotgun (WGS) entry which is preliminary data.</text>
</comment>